<dbReference type="Proteomes" id="UP000465778">
    <property type="component" value="Unassembled WGS sequence"/>
</dbReference>
<keyword evidence="1" id="KW-0378">Hydrolase</keyword>
<accession>A0A800NGP6</accession>
<reference evidence="1 2" key="1">
    <citation type="journal article" date="2020" name="G3 (Bethesda)">
        <title>Whole Genome Sequencing and Comparative Genomics of Two Nematicidal Bacillus Strains Reveals a Wide Range of Possible Virulence Factors.</title>
        <authorList>
            <person name="Susic N."/>
            <person name="Janezic S."/>
            <person name="Rupnik M."/>
            <person name="Geric Stare B."/>
        </authorList>
    </citation>
    <scope>NUCLEOTIDE SEQUENCE [LARGE SCALE GENOMIC DNA]</scope>
    <source>
        <strain evidence="1 2">I-1582</strain>
    </source>
</reference>
<keyword evidence="1" id="KW-0121">Carboxypeptidase</keyword>
<keyword evidence="1" id="KW-0645">Protease</keyword>
<sequence length="37" mass="4263">MLAERLKRGDEIRVIAPSRSMAIIKGEQLRIAQERLN</sequence>
<gene>
    <name evidence="1" type="ORF">KIS1582_0240</name>
</gene>
<protein>
    <submittedName>
        <fullName evidence="1">Muramoyltetrapeptide carboxypeptidase</fullName>
        <ecNumber evidence="1">3.4.17.13</ecNumber>
    </submittedName>
</protein>
<organism evidence="1 2">
    <name type="scientific">Cytobacillus firmus</name>
    <name type="common">Bacillus firmus</name>
    <dbReference type="NCBI Taxonomy" id="1399"/>
    <lineage>
        <taxon>Bacteria</taxon>
        <taxon>Bacillati</taxon>
        <taxon>Bacillota</taxon>
        <taxon>Bacilli</taxon>
        <taxon>Bacillales</taxon>
        <taxon>Bacillaceae</taxon>
        <taxon>Cytobacillus</taxon>
    </lineage>
</organism>
<proteinExistence type="predicted"/>
<evidence type="ECO:0000313" key="2">
    <source>
        <dbReference type="Proteomes" id="UP000465778"/>
    </source>
</evidence>
<evidence type="ECO:0000313" key="1">
    <source>
        <dbReference type="EMBL" id="KAF0826101.1"/>
    </source>
</evidence>
<comment type="caution">
    <text evidence="1">The sequence shown here is derived from an EMBL/GenBank/DDBJ whole genome shotgun (WGS) entry which is preliminary data.</text>
</comment>
<dbReference type="AlphaFoldDB" id="A0A800NGP6"/>
<dbReference type="EC" id="3.4.17.13" evidence="1"/>
<dbReference type="GO" id="GO:0106415">
    <property type="term" value="F:muramoyltetrapeptide carboxypeptidase activity"/>
    <property type="evidence" value="ECO:0007669"/>
    <property type="project" value="UniProtKB-EC"/>
</dbReference>
<dbReference type="EMBL" id="VDEM01000001">
    <property type="protein sequence ID" value="KAF0826101.1"/>
    <property type="molecule type" value="Genomic_DNA"/>
</dbReference>
<name>A0A800NGP6_CYTFI</name>